<protein>
    <recommendedName>
        <fullName evidence="5">Helicase</fullName>
    </recommendedName>
</protein>
<dbReference type="InterPro" id="IPR027417">
    <property type="entry name" value="P-loop_NTPase"/>
</dbReference>
<dbReference type="EMBL" id="MN740328">
    <property type="protein sequence ID" value="QHU00593.1"/>
    <property type="molecule type" value="Genomic_DNA"/>
</dbReference>
<dbReference type="SUPFAM" id="SSF52540">
    <property type="entry name" value="P-loop containing nucleoside triphosphate hydrolases"/>
    <property type="match status" value="2"/>
</dbReference>
<evidence type="ECO:0000256" key="1">
    <source>
        <dbReference type="ARBA" id="ARBA00022801"/>
    </source>
</evidence>
<dbReference type="SMART" id="SM00490">
    <property type="entry name" value="HELICc"/>
    <property type="match status" value="1"/>
</dbReference>
<organism evidence="4">
    <name type="scientific">viral metagenome</name>
    <dbReference type="NCBI Taxonomy" id="1070528"/>
    <lineage>
        <taxon>unclassified sequences</taxon>
        <taxon>metagenomes</taxon>
        <taxon>organismal metagenomes</taxon>
    </lineage>
</organism>
<dbReference type="Gene3D" id="3.40.50.300">
    <property type="entry name" value="P-loop containing nucleotide triphosphate hydrolases"/>
    <property type="match status" value="1"/>
</dbReference>
<dbReference type="Gene3D" id="3.40.50.10810">
    <property type="entry name" value="Tandem AAA-ATPase domain"/>
    <property type="match status" value="1"/>
</dbReference>
<dbReference type="Pfam" id="PF00271">
    <property type="entry name" value="Helicase_C"/>
    <property type="match status" value="1"/>
</dbReference>
<dbReference type="InterPro" id="IPR014001">
    <property type="entry name" value="Helicase_ATP-bd"/>
</dbReference>
<feature type="domain" description="Helicase C-terminal" evidence="3">
    <location>
        <begin position="214"/>
        <end position="369"/>
    </location>
</feature>
<dbReference type="PANTHER" id="PTHR10799">
    <property type="entry name" value="SNF2/RAD54 HELICASE FAMILY"/>
    <property type="match status" value="1"/>
</dbReference>
<evidence type="ECO:0000259" key="2">
    <source>
        <dbReference type="PROSITE" id="PS51192"/>
    </source>
</evidence>
<name>A0A6C0J5M3_9ZZZZ</name>
<dbReference type="PROSITE" id="PS51194">
    <property type="entry name" value="HELICASE_CTER"/>
    <property type="match status" value="1"/>
</dbReference>
<evidence type="ECO:0000259" key="3">
    <source>
        <dbReference type="PROSITE" id="PS51194"/>
    </source>
</evidence>
<accession>A0A6C0J5M3</accession>
<keyword evidence="1" id="KW-0378">Hydrolase</keyword>
<evidence type="ECO:0008006" key="5">
    <source>
        <dbReference type="Google" id="ProtNLM"/>
    </source>
</evidence>
<evidence type="ECO:0000313" key="4">
    <source>
        <dbReference type="EMBL" id="QHU00593.1"/>
    </source>
</evidence>
<dbReference type="SMART" id="SM00487">
    <property type="entry name" value="DEXDc"/>
    <property type="match status" value="1"/>
</dbReference>
<dbReference type="Pfam" id="PF00176">
    <property type="entry name" value="SNF2-rel_dom"/>
    <property type="match status" value="1"/>
</dbReference>
<dbReference type="InterPro" id="IPR000330">
    <property type="entry name" value="SNF2_N"/>
</dbReference>
<reference evidence="4" key="1">
    <citation type="journal article" date="2020" name="Nature">
        <title>Giant virus diversity and host interactions through global metagenomics.</title>
        <authorList>
            <person name="Schulz F."/>
            <person name="Roux S."/>
            <person name="Paez-Espino D."/>
            <person name="Jungbluth S."/>
            <person name="Walsh D.A."/>
            <person name="Denef V.J."/>
            <person name="McMahon K.D."/>
            <person name="Konstantinidis K.T."/>
            <person name="Eloe-Fadrosh E.A."/>
            <person name="Kyrpides N.C."/>
            <person name="Woyke T."/>
        </authorList>
    </citation>
    <scope>NUCLEOTIDE SEQUENCE</scope>
    <source>
        <strain evidence="4">GVMAG-M-3300025860-20</strain>
    </source>
</reference>
<dbReference type="InterPro" id="IPR038718">
    <property type="entry name" value="SNF2-like_sf"/>
</dbReference>
<dbReference type="GO" id="GO:0005524">
    <property type="term" value="F:ATP binding"/>
    <property type="evidence" value="ECO:0007669"/>
    <property type="project" value="InterPro"/>
</dbReference>
<dbReference type="InterPro" id="IPR049730">
    <property type="entry name" value="SNF2/RAD54-like_C"/>
</dbReference>
<dbReference type="PROSITE" id="PS51192">
    <property type="entry name" value="HELICASE_ATP_BIND_1"/>
    <property type="match status" value="1"/>
</dbReference>
<dbReference type="AlphaFoldDB" id="A0A6C0J5M3"/>
<dbReference type="CDD" id="cd18793">
    <property type="entry name" value="SF2_C_SNF"/>
    <property type="match status" value="1"/>
</dbReference>
<proteinExistence type="predicted"/>
<dbReference type="GO" id="GO:0016787">
    <property type="term" value="F:hydrolase activity"/>
    <property type="evidence" value="ECO:0007669"/>
    <property type="project" value="UniProtKB-KW"/>
</dbReference>
<feature type="domain" description="Helicase ATP-binding" evidence="2">
    <location>
        <begin position="4"/>
        <end position="160"/>
    </location>
</feature>
<dbReference type="InterPro" id="IPR001650">
    <property type="entry name" value="Helicase_C-like"/>
</dbReference>
<sequence length="456" mass="51703">MDNALQLHNEPLGLLLMDMGTGKTLTVLLALCERYKSSPKTTSIITMPNSIQKNFQLEIKKHYGKFFKVNNITKKTQHVKQGFLNLIPFSVLSAFSEDTSIDFDIFIADEAHVARNNKTQIYTYFKALANASSYTWLLTGTPIVNYKCDLSSLLSLKDDSVCKVLRTCKKEVLDLPEIQYLKHLVDDHAPTAYNSHFRLAQITEERVHSCFNVEKWKHIKSLRDTGENVLVFMSFKDALFELMTYLDTTLTINGDMSMAQRYKNIDTFQKDGGVIICTYDAAGVGINLTNAHHVCCVDPAWNPSKINQAVDRVHRYGLEHEVKVHIYMQPNERWIYSLVNCKEALIEEELEIEERLPLEDVKTTYSSVSSIPVKQTLHISDTAVVKPIRPTIVKPVGTTIVKPIRTTIVKPIRTTIVKPIRPTIVKPIRPTIVKPIRPTIVRPTGLLGLPRPVDVC</sequence>